<proteinExistence type="predicted"/>
<dbReference type="Proteomes" id="UP000077266">
    <property type="component" value="Unassembled WGS sequence"/>
</dbReference>
<dbReference type="SUPFAM" id="SSF56112">
    <property type="entry name" value="Protein kinase-like (PK-like)"/>
    <property type="match status" value="1"/>
</dbReference>
<sequence length="528" mass="60516">MRARYLNTRASSYEHFFRYTSGRWIHDEERQLAMRYRRFDVDALKSRVLACTGADGVEDMQKLDEGRCNRVFRVKLRNARDVIARVPTPMAGPAHIVTASEVATMDFLRNRLKLHQVPRVLSSSSRASDTPVGAEYIIMDPVEGVALRDVWNDLTMHQKISLVDKWIKFESVVVKAMRMSGGVYGSLYYRKDLPSADARDIFVDGVKDDEFVIGPCVQSLFWEKEDNYDTLDFDRGSWADVPSFLRSLSSCARASIKRYAVPTKFVTPFDLPLRLQQPDAHLRLLDQYDSIADYFIPKDPRLLEPAMVLFDSNWTNIFLSREALDRGEIEISGVIDWQHTAILPLYMQAQIPVFLSDAVPAPGQDWDEFRKERDYLIKAYHALYFETGVDVVWASVLTFGENRTFAQDMPALAASCWRVGYVPLKRRLIRVFEDWENIGGPDIPCPLIFSPDEIAQQKEDDDTWLDVEAAREDLDAEVGVVKGWVPDDDSYDRAVQANNALRNAWVATVKREDFGGHDPAEFWPYKPV</sequence>
<dbReference type="OrthoDB" id="2968323at2759"/>
<evidence type="ECO:0000313" key="2">
    <source>
        <dbReference type="Proteomes" id="UP000077266"/>
    </source>
</evidence>
<name>A0A165FDK7_EXIGL</name>
<gene>
    <name evidence="1" type="ORF">EXIGLDRAFT_838936</name>
</gene>
<organism evidence="1 2">
    <name type="scientific">Exidia glandulosa HHB12029</name>
    <dbReference type="NCBI Taxonomy" id="1314781"/>
    <lineage>
        <taxon>Eukaryota</taxon>
        <taxon>Fungi</taxon>
        <taxon>Dikarya</taxon>
        <taxon>Basidiomycota</taxon>
        <taxon>Agaricomycotina</taxon>
        <taxon>Agaricomycetes</taxon>
        <taxon>Auriculariales</taxon>
        <taxon>Exidiaceae</taxon>
        <taxon>Exidia</taxon>
    </lineage>
</organism>
<evidence type="ECO:0000313" key="1">
    <source>
        <dbReference type="EMBL" id="KZV88818.1"/>
    </source>
</evidence>
<keyword evidence="2" id="KW-1185">Reference proteome</keyword>
<dbReference type="PANTHER" id="PTHR36091:SF2">
    <property type="entry name" value="AMINOGLYCOSIDE PHOSPHOTRANSFERASE DOMAIN-CONTAINING PROTEIN"/>
    <property type="match status" value="1"/>
</dbReference>
<reference evidence="1 2" key="1">
    <citation type="journal article" date="2016" name="Mol. Biol. Evol.">
        <title>Comparative Genomics of Early-Diverging Mushroom-Forming Fungi Provides Insights into the Origins of Lignocellulose Decay Capabilities.</title>
        <authorList>
            <person name="Nagy L.G."/>
            <person name="Riley R."/>
            <person name="Tritt A."/>
            <person name="Adam C."/>
            <person name="Daum C."/>
            <person name="Floudas D."/>
            <person name="Sun H."/>
            <person name="Yadav J.S."/>
            <person name="Pangilinan J."/>
            <person name="Larsson K.H."/>
            <person name="Matsuura K."/>
            <person name="Barry K."/>
            <person name="Labutti K."/>
            <person name="Kuo R."/>
            <person name="Ohm R.A."/>
            <person name="Bhattacharya S.S."/>
            <person name="Shirouzu T."/>
            <person name="Yoshinaga Y."/>
            <person name="Martin F.M."/>
            <person name="Grigoriev I.V."/>
            <person name="Hibbett D.S."/>
        </authorList>
    </citation>
    <scope>NUCLEOTIDE SEQUENCE [LARGE SCALE GENOMIC DNA]</scope>
    <source>
        <strain evidence="1 2">HHB12029</strain>
    </source>
</reference>
<dbReference type="PANTHER" id="PTHR36091">
    <property type="entry name" value="ALTERED INHERITANCE OF MITOCHONDRIA PROTEIN 9, MITOCHONDRIAL"/>
    <property type="match status" value="1"/>
</dbReference>
<dbReference type="InParanoid" id="A0A165FDK7"/>
<dbReference type="InterPro" id="IPR051035">
    <property type="entry name" value="Mito_inheritance_9"/>
</dbReference>
<accession>A0A165FDK7</accession>
<dbReference type="AlphaFoldDB" id="A0A165FDK7"/>
<dbReference type="GO" id="GO:0005739">
    <property type="term" value="C:mitochondrion"/>
    <property type="evidence" value="ECO:0007669"/>
    <property type="project" value="TreeGrafter"/>
</dbReference>
<dbReference type="InterPro" id="IPR011009">
    <property type="entry name" value="Kinase-like_dom_sf"/>
</dbReference>
<dbReference type="STRING" id="1314781.A0A165FDK7"/>
<protein>
    <submittedName>
        <fullName evidence="1">Uncharacterized protein</fullName>
    </submittedName>
</protein>
<dbReference type="EMBL" id="KV426089">
    <property type="protein sequence ID" value="KZV88818.1"/>
    <property type="molecule type" value="Genomic_DNA"/>
</dbReference>